<dbReference type="PANTHER" id="PTHR33186">
    <property type="entry name" value="OS10G0136150 PROTEIN-RELATED"/>
    <property type="match status" value="1"/>
</dbReference>
<dbReference type="InterPro" id="IPR056594">
    <property type="entry name" value="AT5G49610-like_b-prop"/>
</dbReference>
<protein>
    <recommendedName>
        <fullName evidence="2">F-box protein AT5G49610-like beta-propeller domain-containing protein</fullName>
    </recommendedName>
</protein>
<feature type="compositionally biased region" description="Low complexity" evidence="1">
    <location>
        <begin position="93"/>
        <end position="108"/>
    </location>
</feature>
<dbReference type="AlphaFoldDB" id="A0A453LYU7"/>
<evidence type="ECO:0000313" key="4">
    <source>
        <dbReference type="Proteomes" id="UP000015105"/>
    </source>
</evidence>
<name>A0A453LYU7_AEGTS</name>
<reference evidence="3" key="3">
    <citation type="journal article" date="2017" name="Nature">
        <title>Genome sequence of the progenitor of the wheat D genome Aegilops tauschii.</title>
        <authorList>
            <person name="Luo M.C."/>
            <person name="Gu Y.Q."/>
            <person name="Puiu D."/>
            <person name="Wang H."/>
            <person name="Twardziok S.O."/>
            <person name="Deal K.R."/>
            <person name="Huo N."/>
            <person name="Zhu T."/>
            <person name="Wang L."/>
            <person name="Wang Y."/>
            <person name="McGuire P.E."/>
            <person name="Liu S."/>
            <person name="Long H."/>
            <person name="Ramasamy R.K."/>
            <person name="Rodriguez J.C."/>
            <person name="Van S.L."/>
            <person name="Yuan L."/>
            <person name="Wang Z."/>
            <person name="Xia Z."/>
            <person name="Xiao L."/>
            <person name="Anderson O.D."/>
            <person name="Ouyang S."/>
            <person name="Liang Y."/>
            <person name="Zimin A.V."/>
            <person name="Pertea G."/>
            <person name="Qi P."/>
            <person name="Bennetzen J.L."/>
            <person name="Dai X."/>
            <person name="Dawson M.W."/>
            <person name="Muller H.G."/>
            <person name="Kugler K."/>
            <person name="Rivarola-Duarte L."/>
            <person name="Spannagl M."/>
            <person name="Mayer K.F.X."/>
            <person name="Lu F.H."/>
            <person name="Bevan M.W."/>
            <person name="Leroy P."/>
            <person name="Li P."/>
            <person name="You F.M."/>
            <person name="Sun Q."/>
            <person name="Liu Z."/>
            <person name="Lyons E."/>
            <person name="Wicker T."/>
            <person name="Salzberg S.L."/>
            <person name="Devos K.M."/>
            <person name="Dvorak J."/>
        </authorList>
    </citation>
    <scope>NUCLEOTIDE SEQUENCE [LARGE SCALE GENOMIC DNA]</scope>
    <source>
        <strain evidence="3">cv. AL8/78</strain>
    </source>
</reference>
<organism evidence="3 4">
    <name type="scientific">Aegilops tauschii subsp. strangulata</name>
    <name type="common">Goatgrass</name>
    <dbReference type="NCBI Taxonomy" id="200361"/>
    <lineage>
        <taxon>Eukaryota</taxon>
        <taxon>Viridiplantae</taxon>
        <taxon>Streptophyta</taxon>
        <taxon>Embryophyta</taxon>
        <taxon>Tracheophyta</taxon>
        <taxon>Spermatophyta</taxon>
        <taxon>Magnoliopsida</taxon>
        <taxon>Liliopsida</taxon>
        <taxon>Poales</taxon>
        <taxon>Poaceae</taxon>
        <taxon>BOP clade</taxon>
        <taxon>Pooideae</taxon>
        <taxon>Triticodae</taxon>
        <taxon>Triticeae</taxon>
        <taxon>Triticinae</taxon>
        <taxon>Aegilops</taxon>
    </lineage>
</organism>
<feature type="region of interest" description="Disordered" evidence="1">
    <location>
        <begin position="11"/>
        <end position="124"/>
    </location>
</feature>
<dbReference type="EnsemblPlants" id="AET5Gv20969700.12">
    <property type="protein sequence ID" value="AET5Gv20969700.12"/>
    <property type="gene ID" value="AET5Gv20969700"/>
</dbReference>
<reference evidence="3" key="4">
    <citation type="submission" date="2019-03" db="UniProtKB">
        <authorList>
            <consortium name="EnsemblPlants"/>
        </authorList>
    </citation>
    <scope>IDENTIFICATION</scope>
</reference>
<reference evidence="4" key="1">
    <citation type="journal article" date="2014" name="Science">
        <title>Ancient hybridizations among the ancestral genomes of bread wheat.</title>
        <authorList>
            <consortium name="International Wheat Genome Sequencing Consortium,"/>
            <person name="Marcussen T."/>
            <person name="Sandve S.R."/>
            <person name="Heier L."/>
            <person name="Spannagl M."/>
            <person name="Pfeifer M."/>
            <person name="Jakobsen K.S."/>
            <person name="Wulff B.B."/>
            <person name="Steuernagel B."/>
            <person name="Mayer K.F."/>
            <person name="Olsen O.A."/>
        </authorList>
    </citation>
    <scope>NUCLEOTIDE SEQUENCE [LARGE SCALE GENOMIC DNA]</scope>
    <source>
        <strain evidence="4">cv. AL8/78</strain>
    </source>
</reference>
<evidence type="ECO:0000259" key="2">
    <source>
        <dbReference type="Pfam" id="PF23635"/>
    </source>
</evidence>
<feature type="compositionally biased region" description="Pro residues" evidence="1">
    <location>
        <begin position="65"/>
        <end position="84"/>
    </location>
</feature>
<feature type="compositionally biased region" description="Low complexity" evidence="1">
    <location>
        <begin position="46"/>
        <end position="64"/>
    </location>
</feature>
<reference evidence="4" key="2">
    <citation type="journal article" date="2017" name="Nat. Plants">
        <title>The Aegilops tauschii genome reveals multiple impacts of transposons.</title>
        <authorList>
            <person name="Zhao G."/>
            <person name="Zou C."/>
            <person name="Li K."/>
            <person name="Wang K."/>
            <person name="Li T."/>
            <person name="Gao L."/>
            <person name="Zhang X."/>
            <person name="Wang H."/>
            <person name="Yang Z."/>
            <person name="Liu X."/>
            <person name="Jiang W."/>
            <person name="Mao L."/>
            <person name="Kong X."/>
            <person name="Jiao Y."/>
            <person name="Jia J."/>
        </authorList>
    </citation>
    <scope>NUCLEOTIDE SEQUENCE [LARGE SCALE GENOMIC DNA]</scope>
    <source>
        <strain evidence="4">cv. AL8/78</strain>
    </source>
</reference>
<reference evidence="3" key="5">
    <citation type="journal article" date="2021" name="G3 (Bethesda)">
        <title>Aegilops tauschii genome assembly Aet v5.0 features greater sequence contiguity and improved annotation.</title>
        <authorList>
            <person name="Wang L."/>
            <person name="Zhu T."/>
            <person name="Rodriguez J.C."/>
            <person name="Deal K.R."/>
            <person name="Dubcovsky J."/>
            <person name="McGuire P.E."/>
            <person name="Lux T."/>
            <person name="Spannagl M."/>
            <person name="Mayer K.F.X."/>
            <person name="Baldrich P."/>
            <person name="Meyers B.C."/>
            <person name="Huo N."/>
            <person name="Gu Y.Q."/>
            <person name="Zhou H."/>
            <person name="Devos K.M."/>
            <person name="Bennetzen J.L."/>
            <person name="Unver T."/>
            <person name="Budak H."/>
            <person name="Gulick P.J."/>
            <person name="Galiba G."/>
            <person name="Kalapos B."/>
            <person name="Nelson D.R."/>
            <person name="Li P."/>
            <person name="You F.M."/>
            <person name="Luo M.C."/>
            <person name="Dvorak J."/>
        </authorList>
    </citation>
    <scope>NUCLEOTIDE SEQUENCE [LARGE SCALE GENOMIC DNA]</scope>
    <source>
        <strain evidence="3">cv. AL8/78</strain>
    </source>
</reference>
<dbReference type="Pfam" id="PF23635">
    <property type="entry name" value="Beta-prop_AT5G49610-like"/>
    <property type="match status" value="1"/>
</dbReference>
<dbReference type="PANTHER" id="PTHR33186:SF13">
    <property type="entry name" value="OS10G0138300 PROTEIN"/>
    <property type="match status" value="1"/>
</dbReference>
<proteinExistence type="predicted"/>
<keyword evidence="4" id="KW-1185">Reference proteome</keyword>
<feature type="domain" description="F-box protein AT5G49610-like beta-propeller" evidence="2">
    <location>
        <begin position="133"/>
        <end position="377"/>
    </location>
</feature>
<evidence type="ECO:0000256" key="1">
    <source>
        <dbReference type="SAM" id="MobiDB-lite"/>
    </source>
</evidence>
<sequence>RFSGGVFWARYDLRRPPHLAGADADGGGPAGGREPPPRNPRPPSPAAVRPPARLPRLQALALPRLRPPLRPPLPRPPPPQPPSPDRLLRGGHPRALPRLPQQPLLHPHPGSPQPRPGHSRFSLDFRNGDGRTILGCRDGLVLLVDAGSAEIEVLVWDPVTGDQHRFVVPPVIDERQVVEILNGAVLRTAGILDDRPFRFQVVLAGIDRPNKRLFACVYSSETSKWGDPIWVSVDSPSNVRTTVSMRVSSTLVGNSLYWSLNGDTAAILQFDLGTQRLAAIPLPLDKCSDGSRSFRAMPVDGGGLGILELLDFNIQLWKREIDRDGVVSWVLGKTIELDQLLSLDKRGMSPMMLGYCEVNNVVFLRTVFSIFIVQLESLKFSKPPIQASYFLVHPFTSVYTADMGIGGGPDEAKLLCNAMHKVTAL</sequence>
<dbReference type="Proteomes" id="UP000015105">
    <property type="component" value="Chromosome 5D"/>
</dbReference>
<dbReference type="STRING" id="200361.A0A453LYU7"/>
<dbReference type="Gramene" id="AET5Gv20969700.12">
    <property type="protein sequence ID" value="AET5Gv20969700.12"/>
    <property type="gene ID" value="AET5Gv20969700"/>
</dbReference>
<accession>A0A453LYU7</accession>
<evidence type="ECO:0000313" key="3">
    <source>
        <dbReference type="EnsemblPlants" id="AET5Gv20969700.12"/>
    </source>
</evidence>